<protein>
    <submittedName>
        <fullName evidence="1">Uncharacterized protein</fullName>
    </submittedName>
</protein>
<evidence type="ECO:0000313" key="2">
    <source>
        <dbReference type="Proteomes" id="UP000823775"/>
    </source>
</evidence>
<evidence type="ECO:0000313" key="1">
    <source>
        <dbReference type="EMBL" id="MCD7456324.1"/>
    </source>
</evidence>
<accession>A0ABS8SCM4</accession>
<name>A0ABS8SCM4_DATST</name>
<comment type="caution">
    <text evidence="1">The sequence shown here is derived from an EMBL/GenBank/DDBJ whole genome shotgun (WGS) entry which is preliminary data.</text>
</comment>
<organism evidence="1 2">
    <name type="scientific">Datura stramonium</name>
    <name type="common">Jimsonweed</name>
    <name type="synonym">Common thornapple</name>
    <dbReference type="NCBI Taxonomy" id="4076"/>
    <lineage>
        <taxon>Eukaryota</taxon>
        <taxon>Viridiplantae</taxon>
        <taxon>Streptophyta</taxon>
        <taxon>Embryophyta</taxon>
        <taxon>Tracheophyta</taxon>
        <taxon>Spermatophyta</taxon>
        <taxon>Magnoliopsida</taxon>
        <taxon>eudicotyledons</taxon>
        <taxon>Gunneridae</taxon>
        <taxon>Pentapetalae</taxon>
        <taxon>asterids</taxon>
        <taxon>lamiids</taxon>
        <taxon>Solanales</taxon>
        <taxon>Solanaceae</taxon>
        <taxon>Solanoideae</taxon>
        <taxon>Datureae</taxon>
        <taxon>Datura</taxon>
    </lineage>
</organism>
<gene>
    <name evidence="1" type="ORF">HAX54_031277</name>
</gene>
<keyword evidence="2" id="KW-1185">Reference proteome</keyword>
<dbReference type="Proteomes" id="UP000823775">
    <property type="component" value="Unassembled WGS sequence"/>
</dbReference>
<sequence length="84" mass="10070">MRRFGAKMVESHGLTWFNTQKEAKYALENWMDENRLALEFPAIRNRIRELGVGYVFNESERCNLTWSWVVIASMVMLTWKREIL</sequence>
<dbReference type="EMBL" id="JACEIK010000395">
    <property type="protein sequence ID" value="MCD7456324.1"/>
    <property type="molecule type" value="Genomic_DNA"/>
</dbReference>
<reference evidence="1 2" key="1">
    <citation type="journal article" date="2021" name="BMC Genomics">
        <title>Datura genome reveals duplications of psychoactive alkaloid biosynthetic genes and high mutation rate following tissue culture.</title>
        <authorList>
            <person name="Rajewski A."/>
            <person name="Carter-House D."/>
            <person name="Stajich J."/>
            <person name="Litt A."/>
        </authorList>
    </citation>
    <scope>NUCLEOTIDE SEQUENCE [LARGE SCALE GENOMIC DNA]</scope>
    <source>
        <strain evidence="1">AR-01</strain>
    </source>
</reference>
<proteinExistence type="predicted"/>